<evidence type="ECO:0000313" key="3">
    <source>
        <dbReference type="EMBL" id="EEN83164.1"/>
    </source>
</evidence>
<sequence>MSLFRTIRIGVITLGTFFSLSAQTQTPSIVDPSLHLGGSIGMTFSQVAFMPNVLQDICMGPTIGASVSIENSPYTALSLELNYAQRGWTERYSASRAGTAYTRRLHFVEMPLLCQLFYPIGRVRLGLKVGPQIGYMLGEKSHAQGDSFTEGETLRHSIATSHRFAWGVIGGPLVALTIGQHRIELEGRFYYGFNDIFNTTVSDPYSKASEMAGVAKVSYLFRLL</sequence>
<gene>
    <name evidence="3" type="ORF">POREN0001_1053</name>
</gene>
<keyword evidence="4" id="KW-1185">Reference proteome</keyword>
<feature type="domain" description="Outer membrane protein beta-barrel" evidence="2">
    <location>
        <begin position="26"/>
        <end position="198"/>
    </location>
</feature>
<proteinExistence type="predicted"/>
<evidence type="ECO:0000256" key="1">
    <source>
        <dbReference type="SAM" id="SignalP"/>
    </source>
</evidence>
<name>C3J9B2_POREA</name>
<dbReference type="eggNOG" id="COG3637">
    <property type="taxonomic scope" value="Bacteria"/>
</dbReference>
<evidence type="ECO:0000259" key="2">
    <source>
        <dbReference type="Pfam" id="PF13568"/>
    </source>
</evidence>
<feature type="chain" id="PRO_5002927910" description="Outer membrane protein beta-barrel domain-containing protein" evidence="1">
    <location>
        <begin position="25"/>
        <end position="224"/>
    </location>
</feature>
<dbReference type="Pfam" id="PF13568">
    <property type="entry name" value="OMP_b-brl_2"/>
    <property type="match status" value="1"/>
</dbReference>
<dbReference type="InterPro" id="IPR025665">
    <property type="entry name" value="Beta-barrel_OMP_2"/>
</dbReference>
<evidence type="ECO:0000313" key="4">
    <source>
        <dbReference type="Proteomes" id="UP000004295"/>
    </source>
</evidence>
<accession>C3J9B2</accession>
<organism evidence="3 4">
    <name type="scientific">Porphyromonas endodontalis (strain ATCC 35406 / DSM 24491 / JCM 8526 / CCUG 16442 / BCRC 14492 / NCTC 13058 / HG 370)</name>
    <name type="common">Bacteroides endodontalis</name>
    <dbReference type="NCBI Taxonomy" id="553175"/>
    <lineage>
        <taxon>Bacteria</taxon>
        <taxon>Pseudomonadati</taxon>
        <taxon>Bacteroidota</taxon>
        <taxon>Bacteroidia</taxon>
        <taxon>Bacteroidales</taxon>
        <taxon>Porphyromonadaceae</taxon>
        <taxon>Porphyromonas</taxon>
    </lineage>
</organism>
<reference evidence="3 4" key="1">
    <citation type="submission" date="2009-04" db="EMBL/GenBank/DDBJ databases">
        <authorList>
            <person name="Sebastian Y."/>
            <person name="Madupu R."/>
            <person name="Durkin A.S."/>
            <person name="Torralba M."/>
            <person name="Methe B."/>
            <person name="Sutton G.G."/>
            <person name="Strausberg R.L."/>
            <person name="Nelson K.E."/>
        </authorList>
    </citation>
    <scope>NUCLEOTIDE SEQUENCE [LARGE SCALE GENOMIC DNA]</scope>
    <source>
        <strain evidence="4">ATCC 35406 / BCRC 14492 / JCM 8526 / NCTC 13058 / HG 370</strain>
    </source>
</reference>
<dbReference type="AlphaFoldDB" id="C3J9B2"/>
<dbReference type="Proteomes" id="UP000004295">
    <property type="component" value="Unassembled WGS sequence"/>
</dbReference>
<dbReference type="GeneID" id="93366404"/>
<dbReference type="RefSeq" id="WP_004332742.1">
    <property type="nucleotide sequence ID" value="NZ_ACNN01000012.1"/>
</dbReference>
<feature type="signal peptide" evidence="1">
    <location>
        <begin position="1"/>
        <end position="24"/>
    </location>
</feature>
<keyword evidence="1" id="KW-0732">Signal</keyword>
<dbReference type="EMBL" id="ACNN01000012">
    <property type="protein sequence ID" value="EEN83164.1"/>
    <property type="molecule type" value="Genomic_DNA"/>
</dbReference>
<comment type="caution">
    <text evidence="3">The sequence shown here is derived from an EMBL/GenBank/DDBJ whole genome shotgun (WGS) entry which is preliminary data.</text>
</comment>
<dbReference type="STRING" id="553175.POREN0001_1053"/>
<protein>
    <recommendedName>
        <fullName evidence="2">Outer membrane protein beta-barrel domain-containing protein</fullName>
    </recommendedName>
</protein>